<evidence type="ECO:0000313" key="6">
    <source>
        <dbReference type="Proteomes" id="UP000002216"/>
    </source>
</evidence>
<keyword evidence="3" id="KW-0949">S-adenosyl-L-methionine</keyword>
<dbReference type="HOGENOM" id="CLU_1243670_0_0_7"/>
<gene>
    <name evidence="5" type="ordered locus">Dbac_0668</name>
</gene>
<sequence>MPRLIKDPQAYFRALVPDRPQGDLLLAAAAAQRGVPVIGPVMGSLLALLCRVMGAVRVLELGSAVGYSTAFLARAMRDTGGFALSVDMHEAHCREARANLASFGLGERCAVLCADARALPFGRAGFDLVFLDVDQRYYAELESVCYRLLRPGGLLVADNTAFADADAFNMLIQDGGRWDAVNIYAFLPNHAPEQDGICLARKKQTGEAKNDSHGNFQRDDED</sequence>
<dbReference type="RefSeq" id="WP_015772891.1">
    <property type="nucleotide sequence ID" value="NC_013173.1"/>
</dbReference>
<keyword evidence="2 5" id="KW-0808">Transferase</keyword>
<dbReference type="KEGG" id="dba:Dbac_0668"/>
<feature type="region of interest" description="Disordered" evidence="4">
    <location>
        <begin position="202"/>
        <end position="222"/>
    </location>
</feature>
<evidence type="ECO:0000256" key="4">
    <source>
        <dbReference type="SAM" id="MobiDB-lite"/>
    </source>
</evidence>
<dbReference type="PROSITE" id="PS51682">
    <property type="entry name" value="SAM_OMT_I"/>
    <property type="match status" value="1"/>
</dbReference>
<dbReference type="PANTHER" id="PTHR43167:SF1">
    <property type="entry name" value="PUTATIVE (AFU_ORTHOLOGUE AFUA_6G01830)-RELATED"/>
    <property type="match status" value="1"/>
</dbReference>
<dbReference type="Proteomes" id="UP000002216">
    <property type="component" value="Chromosome"/>
</dbReference>
<dbReference type="InterPro" id="IPR029063">
    <property type="entry name" value="SAM-dependent_MTases_sf"/>
</dbReference>
<keyword evidence="1 5" id="KW-0489">Methyltransferase</keyword>
<dbReference type="Pfam" id="PF01596">
    <property type="entry name" value="Methyltransf_3"/>
    <property type="match status" value="1"/>
</dbReference>
<proteinExistence type="predicted"/>
<dbReference type="Gene3D" id="3.40.50.150">
    <property type="entry name" value="Vaccinia Virus protein VP39"/>
    <property type="match status" value="1"/>
</dbReference>
<accession>C7LN21</accession>
<reference evidence="5 6" key="1">
    <citation type="journal article" date="2009" name="Stand. Genomic Sci.">
        <title>Complete genome sequence of Desulfomicrobium baculatum type strain (X).</title>
        <authorList>
            <person name="Copeland A."/>
            <person name="Spring S."/>
            <person name="Goker M."/>
            <person name="Schneider S."/>
            <person name="Lapidus A."/>
            <person name="Del Rio T.G."/>
            <person name="Tice H."/>
            <person name="Cheng J.F."/>
            <person name="Chen F."/>
            <person name="Nolan M."/>
            <person name="Bruce D."/>
            <person name="Goodwin L."/>
            <person name="Pitluck S."/>
            <person name="Ivanova N."/>
            <person name="Mavrommatis K."/>
            <person name="Ovchinnikova G."/>
            <person name="Pati A."/>
            <person name="Chen A."/>
            <person name="Palaniappan K."/>
            <person name="Land M."/>
            <person name="Hauser L."/>
            <person name="Chang Y.J."/>
            <person name="Jeffries C.C."/>
            <person name="Meincke L."/>
            <person name="Sims D."/>
            <person name="Brettin T."/>
            <person name="Detter J.C."/>
            <person name="Han C."/>
            <person name="Chain P."/>
            <person name="Bristow J."/>
            <person name="Eisen J.A."/>
            <person name="Markowitz V."/>
            <person name="Hugenholtz P."/>
            <person name="Kyrpides N.C."/>
            <person name="Klenk H.P."/>
            <person name="Lucas S."/>
        </authorList>
    </citation>
    <scope>NUCLEOTIDE SEQUENCE [LARGE SCALE GENOMIC DNA]</scope>
    <source>
        <strain evidence="6">DSM 4028 / VKM B-1378 / X</strain>
    </source>
</reference>
<dbReference type="STRING" id="525897.Dbac_0668"/>
<dbReference type="GO" id="GO:0008171">
    <property type="term" value="F:O-methyltransferase activity"/>
    <property type="evidence" value="ECO:0007669"/>
    <property type="project" value="InterPro"/>
</dbReference>
<dbReference type="EMBL" id="CP001629">
    <property type="protein sequence ID" value="ACU88791.1"/>
    <property type="molecule type" value="Genomic_DNA"/>
</dbReference>
<dbReference type="OrthoDB" id="9811000at2"/>
<evidence type="ECO:0000256" key="2">
    <source>
        <dbReference type="ARBA" id="ARBA00022679"/>
    </source>
</evidence>
<dbReference type="CDD" id="cd02440">
    <property type="entry name" value="AdoMet_MTases"/>
    <property type="match status" value="1"/>
</dbReference>
<organism evidence="5 6">
    <name type="scientific">Desulfomicrobium baculatum (strain DSM 4028 / VKM B-1378 / X)</name>
    <name type="common">Desulfovibrio baculatus</name>
    <dbReference type="NCBI Taxonomy" id="525897"/>
    <lineage>
        <taxon>Bacteria</taxon>
        <taxon>Pseudomonadati</taxon>
        <taxon>Thermodesulfobacteriota</taxon>
        <taxon>Desulfovibrionia</taxon>
        <taxon>Desulfovibrionales</taxon>
        <taxon>Desulfomicrobiaceae</taxon>
        <taxon>Desulfomicrobium</taxon>
    </lineage>
</organism>
<dbReference type="SUPFAM" id="SSF53335">
    <property type="entry name" value="S-adenosyl-L-methionine-dependent methyltransferases"/>
    <property type="match status" value="1"/>
</dbReference>
<evidence type="ECO:0000313" key="5">
    <source>
        <dbReference type="EMBL" id="ACU88791.1"/>
    </source>
</evidence>
<protein>
    <submittedName>
        <fullName evidence="5">O-methyltransferase family 3</fullName>
    </submittedName>
</protein>
<dbReference type="GO" id="GO:0032259">
    <property type="term" value="P:methylation"/>
    <property type="evidence" value="ECO:0007669"/>
    <property type="project" value="UniProtKB-KW"/>
</dbReference>
<keyword evidence="6" id="KW-1185">Reference proteome</keyword>
<dbReference type="AlphaFoldDB" id="C7LN21"/>
<evidence type="ECO:0000256" key="3">
    <source>
        <dbReference type="ARBA" id="ARBA00022691"/>
    </source>
</evidence>
<dbReference type="PANTHER" id="PTHR43167">
    <property type="entry name" value="PUTATIVE (AFU_ORTHOLOGUE AFUA_6G01830)-RELATED"/>
    <property type="match status" value="1"/>
</dbReference>
<dbReference type="eggNOG" id="COG4122">
    <property type="taxonomic scope" value="Bacteria"/>
</dbReference>
<evidence type="ECO:0000256" key="1">
    <source>
        <dbReference type="ARBA" id="ARBA00022603"/>
    </source>
</evidence>
<dbReference type="InterPro" id="IPR002935">
    <property type="entry name" value="SAM_O-MeTrfase"/>
</dbReference>
<name>C7LN21_DESBD</name>
<feature type="compositionally biased region" description="Basic and acidic residues" evidence="4">
    <location>
        <begin position="204"/>
        <end position="222"/>
    </location>
</feature>